<evidence type="ECO:0000256" key="4">
    <source>
        <dbReference type="ARBA" id="ARBA00022946"/>
    </source>
</evidence>
<evidence type="ECO:0000256" key="5">
    <source>
        <dbReference type="ARBA" id="ARBA00023128"/>
    </source>
</evidence>
<dbReference type="Proteomes" id="UP001590950">
    <property type="component" value="Unassembled WGS sequence"/>
</dbReference>
<proteinExistence type="inferred from homology"/>
<comment type="subcellular location">
    <subcellularLocation>
        <location evidence="1 6">Mitochondrion</location>
    </subcellularLocation>
</comment>
<comment type="similarity">
    <text evidence="2 6">Belongs to the AIM24 family.</text>
</comment>
<reference evidence="7 8" key="1">
    <citation type="submission" date="2024-09" db="EMBL/GenBank/DDBJ databases">
        <title>Rethinking Asexuality: The Enigmatic Case of Functional Sexual Genes in Lepraria (Stereocaulaceae).</title>
        <authorList>
            <person name="Doellman M."/>
            <person name="Sun Y."/>
            <person name="Barcenas-Pena A."/>
            <person name="Lumbsch H.T."/>
            <person name="Grewe F."/>
        </authorList>
    </citation>
    <scope>NUCLEOTIDE SEQUENCE [LARGE SCALE GENOMIC DNA]</scope>
    <source>
        <strain evidence="7 8">Mercado 3170</strain>
    </source>
</reference>
<dbReference type="PANTHER" id="PTHR36959:SF2">
    <property type="entry name" value="ALTERED INHERITANCE OF MITOCHONDRIA PROTEIN 24, MITOCHONDRIAL"/>
    <property type="match status" value="1"/>
</dbReference>
<keyword evidence="8" id="KW-1185">Reference proteome</keyword>
<comment type="caution">
    <text evidence="7">The sequence shown here is derived from an EMBL/GenBank/DDBJ whole genome shotgun (WGS) entry which is preliminary data.</text>
</comment>
<accession>A0ABR4A3N7</accession>
<evidence type="ECO:0000256" key="2">
    <source>
        <dbReference type="ARBA" id="ARBA00009322"/>
    </source>
</evidence>
<dbReference type="InterPro" id="IPR036983">
    <property type="entry name" value="AIM24_sf"/>
</dbReference>
<dbReference type="InterPro" id="IPR016031">
    <property type="entry name" value="Trp_RNA-bd_attenuator-like_dom"/>
</dbReference>
<dbReference type="Gene3D" id="3.60.160.10">
    <property type="entry name" value="Mitochondrial biogenesis AIM24"/>
    <property type="match status" value="1"/>
</dbReference>
<evidence type="ECO:0000313" key="8">
    <source>
        <dbReference type="Proteomes" id="UP001590950"/>
    </source>
</evidence>
<evidence type="ECO:0000256" key="6">
    <source>
        <dbReference type="RuleBase" id="RU363045"/>
    </source>
</evidence>
<dbReference type="PANTHER" id="PTHR36959">
    <property type="entry name" value="ALTERED INHERITANCE OF MITOCHONDRIA PROTEIN 24, MITOCHONDRIAL"/>
    <property type="match status" value="1"/>
</dbReference>
<name>A0ABR4A3N7_9LECA</name>
<evidence type="ECO:0000313" key="7">
    <source>
        <dbReference type="EMBL" id="KAL2039571.1"/>
    </source>
</evidence>
<keyword evidence="4" id="KW-0809">Transit peptide</keyword>
<sequence length="378" mass="41099">MRAQLNGQRSLSSCLRAREIPDGSQVIWRRSLKISSQSADAPDINHANPAPSLSGAAPDARFEVLGSPFSLLSVFLSASQNLYTRRGSLVGLGGKPENAVSTLSMLEPFRRAPFRIPFLYQRLSSTSPITALISTKAANTSMTTVNLDGTTDWMLVGQSLLAWTGQTLYITPTVNTKMSLAHWGGSQVTGRGLLALAGRGSISQVALRDGESYVVHPSNVIAYSINPTLPLPYRIKSFNLQVPNLGVSRLLPDTRFIRAMRESYTWQTITRILFNVQTWARRLIWGDRLFLQFHGPTTILLQTRAARISDVLTSQDVNEFADAQPGVVQPVVTLSREKPGSAAGQEKATMPMTIKAPKMSTASIGSDGKVTFEPMGGP</sequence>
<evidence type="ECO:0000256" key="3">
    <source>
        <dbReference type="ARBA" id="ARBA00013287"/>
    </source>
</evidence>
<keyword evidence="5 6" id="KW-0496">Mitochondrion</keyword>
<dbReference type="InterPro" id="IPR002838">
    <property type="entry name" value="AIM24"/>
</dbReference>
<dbReference type="EMBL" id="JBEFKJ010000025">
    <property type="protein sequence ID" value="KAL2039571.1"/>
    <property type="molecule type" value="Genomic_DNA"/>
</dbReference>
<protein>
    <recommendedName>
        <fullName evidence="3 6">Altered inheritance of mitochondria protein 24, mitochondrial</fullName>
    </recommendedName>
</protein>
<dbReference type="Pfam" id="PF01987">
    <property type="entry name" value="AIM24"/>
    <property type="match status" value="1"/>
</dbReference>
<organism evidence="7 8">
    <name type="scientific">Stereocaulon virgatum</name>
    <dbReference type="NCBI Taxonomy" id="373712"/>
    <lineage>
        <taxon>Eukaryota</taxon>
        <taxon>Fungi</taxon>
        <taxon>Dikarya</taxon>
        <taxon>Ascomycota</taxon>
        <taxon>Pezizomycotina</taxon>
        <taxon>Lecanoromycetes</taxon>
        <taxon>OSLEUM clade</taxon>
        <taxon>Lecanoromycetidae</taxon>
        <taxon>Lecanorales</taxon>
        <taxon>Lecanorineae</taxon>
        <taxon>Stereocaulaceae</taxon>
        <taxon>Stereocaulon</taxon>
    </lineage>
</organism>
<evidence type="ECO:0000256" key="1">
    <source>
        <dbReference type="ARBA" id="ARBA00004173"/>
    </source>
</evidence>
<gene>
    <name evidence="7" type="ORF">N7G274_007843</name>
</gene>
<dbReference type="SUPFAM" id="SSF51219">
    <property type="entry name" value="TRAP-like"/>
    <property type="match status" value="1"/>
</dbReference>